<evidence type="ECO:0008006" key="3">
    <source>
        <dbReference type="Google" id="ProtNLM"/>
    </source>
</evidence>
<dbReference type="EMBL" id="CP002446">
    <property type="protein sequence ID" value="ADV26989.1"/>
    <property type="molecule type" value="Genomic_DNA"/>
</dbReference>
<dbReference type="HOGENOM" id="CLU_2790951_0_0_6"/>
<protein>
    <recommendedName>
        <fullName evidence="3">HTH cro/C1-type domain-containing protein</fullName>
    </recommendedName>
</protein>
<reference evidence="1 2" key="1">
    <citation type="submission" date="2011-01" db="EMBL/GenBank/DDBJ databases">
        <title>Complete sequence of Pseudoxanthomonas suwonensis 11-1.</title>
        <authorList>
            <consortium name="US DOE Joint Genome Institute"/>
            <person name="Lucas S."/>
            <person name="Copeland A."/>
            <person name="Lapidus A."/>
            <person name="Cheng J.-F."/>
            <person name="Goodwin L."/>
            <person name="Pitluck S."/>
            <person name="Teshima H."/>
            <person name="Detter J.C."/>
            <person name="Han C."/>
            <person name="Tapia R."/>
            <person name="Land M."/>
            <person name="Hauser L."/>
            <person name="Kyrpides N."/>
            <person name="Ivanova N."/>
            <person name="Ovchinnikova G."/>
            <person name="Siebers A.K."/>
            <person name="Allgaier M."/>
            <person name="Thelen M.P."/>
            <person name="Hugenholtz P."/>
            <person name="Gladden J."/>
            <person name="Woyke T."/>
        </authorList>
    </citation>
    <scope>NUCLEOTIDE SEQUENCE [LARGE SCALE GENOMIC DNA]</scope>
    <source>
        <strain evidence="2">11-1</strain>
    </source>
</reference>
<name>E6WS40_PSEUU</name>
<dbReference type="RefSeq" id="WP_013534818.1">
    <property type="nucleotide sequence ID" value="NC_014924.1"/>
</dbReference>
<gene>
    <name evidence="1" type="ordered locus">Psesu_1139</name>
</gene>
<dbReference type="KEGG" id="psu:Psesu_1139"/>
<evidence type="ECO:0000313" key="1">
    <source>
        <dbReference type="EMBL" id="ADV26989.1"/>
    </source>
</evidence>
<proteinExistence type="predicted"/>
<sequence>MEWKTRIQSLIDAGIQLDAIAARMEVTPNALREILAGRTKAPRAAAAFRLAALTPASFRPRKRARRRA</sequence>
<dbReference type="Proteomes" id="UP000008632">
    <property type="component" value="Chromosome"/>
</dbReference>
<evidence type="ECO:0000313" key="2">
    <source>
        <dbReference type="Proteomes" id="UP000008632"/>
    </source>
</evidence>
<keyword evidence="2" id="KW-1185">Reference proteome</keyword>
<dbReference type="AlphaFoldDB" id="E6WS40"/>
<accession>E6WS40</accession>
<organism evidence="1 2">
    <name type="scientific">Pseudoxanthomonas suwonensis (strain 11-1)</name>
    <dbReference type="NCBI Taxonomy" id="743721"/>
    <lineage>
        <taxon>Bacteria</taxon>
        <taxon>Pseudomonadati</taxon>
        <taxon>Pseudomonadota</taxon>
        <taxon>Gammaproteobacteria</taxon>
        <taxon>Lysobacterales</taxon>
        <taxon>Lysobacteraceae</taxon>
        <taxon>Pseudoxanthomonas</taxon>
    </lineage>
</organism>
<dbReference type="STRING" id="743721.Psesu_1139"/>